<dbReference type="GO" id="GO:0004081">
    <property type="term" value="F:bis(5'-nucleosyl)-tetraphosphatase (asymmetrical) activity"/>
    <property type="evidence" value="ECO:0007669"/>
    <property type="project" value="TreeGrafter"/>
</dbReference>
<dbReference type="PANTHER" id="PTHR21340">
    <property type="entry name" value="DIADENOSINE 5,5-P1,P4-TETRAPHOSPHATE PYROPHOSPHOHYDROLASE MUTT"/>
    <property type="match status" value="1"/>
</dbReference>
<dbReference type="SUPFAM" id="SSF55811">
    <property type="entry name" value="Nudix"/>
    <property type="match status" value="1"/>
</dbReference>
<dbReference type="GO" id="GO:0006754">
    <property type="term" value="P:ATP biosynthetic process"/>
    <property type="evidence" value="ECO:0007669"/>
    <property type="project" value="TreeGrafter"/>
</dbReference>
<feature type="compositionally biased region" description="Polar residues" evidence="3">
    <location>
        <begin position="71"/>
        <end position="91"/>
    </location>
</feature>
<evidence type="ECO:0000259" key="4">
    <source>
        <dbReference type="PROSITE" id="PS51462"/>
    </source>
</evidence>
<dbReference type="InterPro" id="IPR015797">
    <property type="entry name" value="NUDIX_hydrolase-like_dom_sf"/>
</dbReference>
<dbReference type="Proteomes" id="UP001176517">
    <property type="component" value="Unassembled WGS sequence"/>
</dbReference>
<reference evidence="5" key="1">
    <citation type="journal article" date="2023" name="PhytoFront">
        <title>Draft Genome Resources of Seven Strains of Tilletia horrida, Causal Agent of Kernel Smut of Rice.</title>
        <authorList>
            <person name="Khanal S."/>
            <person name="Antony Babu S."/>
            <person name="Zhou X.G."/>
        </authorList>
    </citation>
    <scope>NUCLEOTIDE SEQUENCE</scope>
    <source>
        <strain evidence="5">TX6</strain>
    </source>
</reference>
<dbReference type="PROSITE" id="PS51462">
    <property type="entry name" value="NUDIX"/>
    <property type="match status" value="1"/>
</dbReference>
<evidence type="ECO:0000256" key="1">
    <source>
        <dbReference type="ARBA" id="ARBA00022801"/>
    </source>
</evidence>
<dbReference type="AlphaFoldDB" id="A0AAN6GVW8"/>
<keyword evidence="1 2" id="KW-0378">Hydrolase</keyword>
<dbReference type="InterPro" id="IPR000086">
    <property type="entry name" value="NUDIX_hydrolase_dom"/>
</dbReference>
<comment type="caution">
    <text evidence="5">The sequence shown here is derived from an EMBL/GenBank/DDBJ whole genome shotgun (WGS) entry which is preliminary data.</text>
</comment>
<feature type="domain" description="Nudix hydrolase" evidence="4">
    <location>
        <begin position="6"/>
        <end position="175"/>
    </location>
</feature>
<dbReference type="Gene3D" id="3.90.79.10">
    <property type="entry name" value="Nucleoside Triphosphate Pyrophosphohydrolase"/>
    <property type="match status" value="1"/>
</dbReference>
<dbReference type="EMBL" id="JAPDMZ010000013">
    <property type="protein sequence ID" value="KAK0556581.1"/>
    <property type="molecule type" value="Genomic_DNA"/>
</dbReference>
<evidence type="ECO:0000256" key="3">
    <source>
        <dbReference type="SAM" id="MobiDB-lite"/>
    </source>
</evidence>
<dbReference type="PANTHER" id="PTHR21340:SF0">
    <property type="entry name" value="BIS(5'-NUCLEOSYL)-TETRAPHOSPHATASE [ASYMMETRICAL]"/>
    <property type="match status" value="1"/>
</dbReference>
<dbReference type="InterPro" id="IPR051325">
    <property type="entry name" value="Nudix_hydrolase_domain"/>
</dbReference>
<dbReference type="PRINTS" id="PR00502">
    <property type="entry name" value="NUDIXFAMILY"/>
</dbReference>
<dbReference type="InterPro" id="IPR020476">
    <property type="entry name" value="Nudix_hydrolase"/>
</dbReference>
<comment type="similarity">
    <text evidence="2">Belongs to the Nudix hydrolase family.</text>
</comment>
<keyword evidence="6" id="KW-1185">Reference proteome</keyword>
<dbReference type="GO" id="GO:0006167">
    <property type="term" value="P:AMP biosynthetic process"/>
    <property type="evidence" value="ECO:0007669"/>
    <property type="project" value="TreeGrafter"/>
</dbReference>
<feature type="region of interest" description="Disordered" evidence="3">
    <location>
        <begin position="71"/>
        <end position="119"/>
    </location>
</feature>
<evidence type="ECO:0000313" key="6">
    <source>
        <dbReference type="Proteomes" id="UP001176517"/>
    </source>
</evidence>
<protein>
    <recommendedName>
        <fullName evidence="4">Nudix hydrolase domain-containing protein</fullName>
    </recommendedName>
</protein>
<name>A0AAN6GVW8_9BASI</name>
<accession>A0AAN6GVW8</accession>
<dbReference type="InterPro" id="IPR020084">
    <property type="entry name" value="NUDIX_hydrolase_CS"/>
</dbReference>
<evidence type="ECO:0000256" key="2">
    <source>
        <dbReference type="RuleBase" id="RU003476"/>
    </source>
</evidence>
<proteinExistence type="inferred from homology"/>
<organism evidence="5 6">
    <name type="scientific">Tilletia horrida</name>
    <dbReference type="NCBI Taxonomy" id="155126"/>
    <lineage>
        <taxon>Eukaryota</taxon>
        <taxon>Fungi</taxon>
        <taxon>Dikarya</taxon>
        <taxon>Basidiomycota</taxon>
        <taxon>Ustilaginomycotina</taxon>
        <taxon>Exobasidiomycetes</taxon>
        <taxon>Tilletiales</taxon>
        <taxon>Tilletiaceae</taxon>
        <taxon>Tilletia</taxon>
    </lineage>
</organism>
<dbReference type="PROSITE" id="PS00893">
    <property type="entry name" value="NUDIX_BOX"/>
    <property type="match status" value="1"/>
</dbReference>
<evidence type="ECO:0000313" key="5">
    <source>
        <dbReference type="EMBL" id="KAK0556581.1"/>
    </source>
</evidence>
<sequence length="188" mass="20711">MAPVHIKERSFGVVPIVLGEPAKVLLIKQASGGKQWGIPKGHAEQGETALQAAVRELEEETGLKVSRFLQDPSTKSRQTTSSLYARNSTSGRHGVKAEDLDTEQDAIHGEPYQNPSKNDQWKANTYFVGLFDKGVAVDELKLQEEEVEDAEWLALDDAVQRCTYEEGKNVVKTVQDWLSASASNRTAS</sequence>
<dbReference type="Pfam" id="PF00293">
    <property type="entry name" value="NUDIX"/>
    <property type="match status" value="1"/>
</dbReference>
<gene>
    <name evidence="5" type="ORF">OC846_001025</name>
</gene>